<dbReference type="OrthoDB" id="7329565at2759"/>
<keyword evidence="1" id="KW-0472">Membrane</keyword>
<dbReference type="Proteomes" id="UP001154114">
    <property type="component" value="Chromosome 7"/>
</dbReference>
<dbReference type="EMBL" id="LR824010">
    <property type="protein sequence ID" value="CAH0625659.1"/>
    <property type="molecule type" value="Genomic_DNA"/>
</dbReference>
<dbReference type="AlphaFoldDB" id="A0A9P0C5E5"/>
<organism evidence="2 3">
    <name type="scientific">Chrysodeixis includens</name>
    <name type="common">Soybean looper</name>
    <name type="synonym">Pseudoplusia includens</name>
    <dbReference type="NCBI Taxonomy" id="689277"/>
    <lineage>
        <taxon>Eukaryota</taxon>
        <taxon>Metazoa</taxon>
        <taxon>Ecdysozoa</taxon>
        <taxon>Arthropoda</taxon>
        <taxon>Hexapoda</taxon>
        <taxon>Insecta</taxon>
        <taxon>Pterygota</taxon>
        <taxon>Neoptera</taxon>
        <taxon>Endopterygota</taxon>
        <taxon>Lepidoptera</taxon>
        <taxon>Glossata</taxon>
        <taxon>Ditrysia</taxon>
        <taxon>Noctuoidea</taxon>
        <taxon>Noctuidae</taxon>
        <taxon>Plusiinae</taxon>
        <taxon>Chrysodeixis</taxon>
    </lineage>
</organism>
<feature type="transmembrane region" description="Helical" evidence="1">
    <location>
        <begin position="59"/>
        <end position="79"/>
    </location>
</feature>
<accession>A0A9P0C5E5</accession>
<keyword evidence="3" id="KW-1185">Reference proteome</keyword>
<feature type="transmembrane region" description="Helical" evidence="1">
    <location>
        <begin position="121"/>
        <end position="142"/>
    </location>
</feature>
<reference evidence="2" key="1">
    <citation type="submission" date="2021-12" db="EMBL/GenBank/DDBJ databases">
        <authorList>
            <person name="King R."/>
        </authorList>
    </citation>
    <scope>NUCLEOTIDE SEQUENCE</scope>
</reference>
<evidence type="ECO:0000313" key="3">
    <source>
        <dbReference type="Proteomes" id="UP001154114"/>
    </source>
</evidence>
<sequence length="181" mass="19914">MFVCAEVRPLTPEELQFRRRALRDAVICIGWMKLLSIFCYVGLFLLVHAHSKGKFATALQIMICGIIPPQIINGVLLFLGALEVKILALEIALCVGVLIAAYNTILGLMGGIYYIRTGFLTIHFMMSALFAILSLSIFTVLCHDVIVIYTFKTLVQSNPSDPQPVISTPINPATKSIGWTA</sequence>
<evidence type="ECO:0000313" key="2">
    <source>
        <dbReference type="EMBL" id="CAH0625659.1"/>
    </source>
</evidence>
<evidence type="ECO:0000256" key="1">
    <source>
        <dbReference type="SAM" id="Phobius"/>
    </source>
</evidence>
<feature type="transmembrane region" description="Helical" evidence="1">
    <location>
        <begin position="25"/>
        <end position="47"/>
    </location>
</feature>
<keyword evidence="1" id="KW-1133">Transmembrane helix</keyword>
<name>A0A9P0C5E5_CHRIL</name>
<protein>
    <submittedName>
        <fullName evidence="2">Uncharacterized protein</fullName>
    </submittedName>
</protein>
<gene>
    <name evidence="2" type="ORF">CINC_LOCUS12210</name>
</gene>
<keyword evidence="1" id="KW-0812">Transmembrane</keyword>
<feature type="transmembrane region" description="Helical" evidence="1">
    <location>
        <begin position="91"/>
        <end position="115"/>
    </location>
</feature>
<proteinExistence type="predicted"/>